<dbReference type="Gene3D" id="3.90.700.10">
    <property type="entry name" value="Succinate dehydrogenase/fumarate reductase flavoprotein, catalytic domain"/>
    <property type="match status" value="1"/>
</dbReference>
<dbReference type="InterPro" id="IPR036188">
    <property type="entry name" value="FAD/NAD-bd_sf"/>
</dbReference>
<dbReference type="VEuPathDB" id="FungiDB:AB675_4072"/>
<dbReference type="InterPro" id="IPR050315">
    <property type="entry name" value="FAD-oxidoreductase_2"/>
</dbReference>
<name>A0A0N0NHA5_9EURO</name>
<reference evidence="6 7" key="1">
    <citation type="submission" date="2015-06" db="EMBL/GenBank/DDBJ databases">
        <title>Draft genome of the ant-associated black yeast Phialophora attae CBS 131958.</title>
        <authorList>
            <person name="Moreno L.F."/>
            <person name="Stielow B.J."/>
            <person name="de Hoog S."/>
            <person name="Vicente V.A."/>
            <person name="Weiss V.A."/>
            <person name="de Vries M."/>
            <person name="Cruz L.M."/>
            <person name="Souza E.M."/>
        </authorList>
    </citation>
    <scope>NUCLEOTIDE SEQUENCE [LARGE SCALE GENOMIC DNA]</scope>
    <source>
        <strain evidence="6 7">CBS 131958</strain>
    </source>
</reference>
<dbReference type="RefSeq" id="XP_017994424.1">
    <property type="nucleotide sequence ID" value="XM_018144184.1"/>
</dbReference>
<accession>A0A0N0NHA5</accession>
<sequence>MGSISDEKYDYDVIVVGSGNAGFSAAAAAKEHDPNLRVLLLEKAPEEWAGGNSTFTAGAYRTVFHGLDDVLPLVNNAPPDVASRIDMSPYMEEDFMHDLQRVTNGKTDPELSKVLVRESRATTKWLAKNGIQFQFSFNRQAYEIDGRFKFWGGMVLMVEDGGKGLTRMHQANARRKGVEVLYECPVVGLVRDEPTGPVVGVEVRMRGSDRTKTIRSRGGVILSAGGFEADSDMREKHLGPGWSKAYVRGTPHNTGDLLKLAMKAGAATVGFDPVSAGCHATCWDANASNTTGDRVLSNQYTKSGYPLGLMLNTQGKRFVNEGIDMRNYTYAVFGKAILRQPSGVVFQVWDADGTSWLRKEEYAPDVVQRITTESLQELAKKLAEQGLQAPDDFVRTIEEYNAAVAEHRKENPDVKFDPSKKDGLSTRSSGGGLELDKTNWALPIAKPPFLAVKVACGVTFTFGGLRADPNTAAVLADEQDGSRWRPIEGLFVAGEMLGGLFNENYPGGSGLTAGAVFGRKAGTAAAKRALEKS</sequence>
<dbReference type="Gene3D" id="3.50.50.60">
    <property type="entry name" value="FAD/NAD(P)-binding domain"/>
    <property type="match status" value="1"/>
</dbReference>
<dbReference type="NCBIfam" id="NF006130">
    <property type="entry name" value="PRK08274.1"/>
    <property type="match status" value="1"/>
</dbReference>
<dbReference type="PANTHER" id="PTHR43400">
    <property type="entry name" value="FUMARATE REDUCTASE"/>
    <property type="match status" value="1"/>
</dbReference>
<dbReference type="SUPFAM" id="SSF51905">
    <property type="entry name" value="FAD/NAD(P)-binding domain"/>
    <property type="match status" value="1"/>
</dbReference>
<comment type="caution">
    <text evidence="6">The sequence shown here is derived from an EMBL/GenBank/DDBJ whole genome shotgun (WGS) entry which is preliminary data.</text>
</comment>
<evidence type="ECO:0000256" key="1">
    <source>
        <dbReference type="ARBA" id="ARBA00001974"/>
    </source>
</evidence>
<comment type="cofactor">
    <cofactor evidence="1">
        <name>FAD</name>
        <dbReference type="ChEBI" id="CHEBI:57692"/>
    </cofactor>
</comment>
<gene>
    <name evidence="6" type="ORF">AB675_4072</name>
</gene>
<keyword evidence="4" id="KW-0560">Oxidoreductase</keyword>
<dbReference type="InterPro" id="IPR027477">
    <property type="entry name" value="Succ_DH/fumarate_Rdtase_cat_sf"/>
</dbReference>
<dbReference type="Pfam" id="PF00890">
    <property type="entry name" value="FAD_binding_2"/>
    <property type="match status" value="1"/>
</dbReference>
<dbReference type="GO" id="GO:0016491">
    <property type="term" value="F:oxidoreductase activity"/>
    <property type="evidence" value="ECO:0007669"/>
    <property type="project" value="UniProtKB-KW"/>
</dbReference>
<feature type="domain" description="FAD-dependent oxidoreductase 2 FAD-binding" evidence="5">
    <location>
        <begin position="12"/>
        <end position="509"/>
    </location>
</feature>
<dbReference type="GeneID" id="28736064"/>
<evidence type="ECO:0000313" key="6">
    <source>
        <dbReference type="EMBL" id="KPI34461.1"/>
    </source>
</evidence>
<keyword evidence="3" id="KW-0274">FAD</keyword>
<evidence type="ECO:0000256" key="2">
    <source>
        <dbReference type="ARBA" id="ARBA00022630"/>
    </source>
</evidence>
<keyword evidence="2" id="KW-0285">Flavoprotein</keyword>
<organism evidence="6 7">
    <name type="scientific">Cyphellophora attinorum</name>
    <dbReference type="NCBI Taxonomy" id="1664694"/>
    <lineage>
        <taxon>Eukaryota</taxon>
        <taxon>Fungi</taxon>
        <taxon>Dikarya</taxon>
        <taxon>Ascomycota</taxon>
        <taxon>Pezizomycotina</taxon>
        <taxon>Eurotiomycetes</taxon>
        <taxon>Chaetothyriomycetidae</taxon>
        <taxon>Chaetothyriales</taxon>
        <taxon>Cyphellophoraceae</taxon>
        <taxon>Cyphellophora</taxon>
    </lineage>
</organism>
<evidence type="ECO:0000313" key="7">
    <source>
        <dbReference type="Proteomes" id="UP000038010"/>
    </source>
</evidence>
<evidence type="ECO:0000256" key="4">
    <source>
        <dbReference type="ARBA" id="ARBA00023002"/>
    </source>
</evidence>
<dbReference type="Proteomes" id="UP000038010">
    <property type="component" value="Unassembled WGS sequence"/>
</dbReference>
<dbReference type="AlphaFoldDB" id="A0A0N0NHA5"/>
<dbReference type="OrthoDB" id="7777654at2759"/>
<dbReference type="SUPFAM" id="SSF56425">
    <property type="entry name" value="Succinate dehydrogenase/fumarate reductase flavoprotein, catalytic domain"/>
    <property type="match status" value="1"/>
</dbReference>
<evidence type="ECO:0000256" key="3">
    <source>
        <dbReference type="ARBA" id="ARBA00022827"/>
    </source>
</evidence>
<dbReference type="InterPro" id="IPR003953">
    <property type="entry name" value="FAD-dep_OxRdtase_2_FAD-bd"/>
</dbReference>
<dbReference type="STRING" id="1664694.A0A0N0NHA5"/>
<protein>
    <submittedName>
        <fullName evidence="6">Fumarate flavoprotein subunit</fullName>
    </submittedName>
</protein>
<dbReference type="EMBL" id="LFJN01000059">
    <property type="protein sequence ID" value="KPI34461.1"/>
    <property type="molecule type" value="Genomic_DNA"/>
</dbReference>
<keyword evidence="7" id="KW-1185">Reference proteome</keyword>
<dbReference type="PANTHER" id="PTHR43400:SF7">
    <property type="entry name" value="FAD-DEPENDENT OXIDOREDUCTASE 2 FAD BINDING DOMAIN-CONTAINING PROTEIN"/>
    <property type="match status" value="1"/>
</dbReference>
<proteinExistence type="predicted"/>
<evidence type="ECO:0000259" key="5">
    <source>
        <dbReference type="Pfam" id="PF00890"/>
    </source>
</evidence>